<feature type="domain" description="CusB-like beta-barrel" evidence="4">
    <location>
        <begin position="175"/>
        <end position="247"/>
    </location>
</feature>
<dbReference type="EMBL" id="JACRKR010000107">
    <property type="protein sequence ID" value="MBI5078805.1"/>
    <property type="molecule type" value="Genomic_DNA"/>
</dbReference>
<dbReference type="InterPro" id="IPR051909">
    <property type="entry name" value="MFP_Cation_Efflux"/>
</dbReference>
<feature type="non-terminal residue" evidence="5">
    <location>
        <position position="308"/>
    </location>
</feature>
<protein>
    <submittedName>
        <fullName evidence="5">Efflux RND transporter periplasmic adaptor subunit</fullName>
    </submittedName>
</protein>
<dbReference type="Gene3D" id="2.40.30.170">
    <property type="match status" value="1"/>
</dbReference>
<dbReference type="PANTHER" id="PTHR30097">
    <property type="entry name" value="CATION EFFLUX SYSTEM PROTEIN CUSB"/>
    <property type="match status" value="1"/>
</dbReference>
<dbReference type="SUPFAM" id="SSF111369">
    <property type="entry name" value="HlyD-like secretion proteins"/>
    <property type="match status" value="1"/>
</dbReference>
<dbReference type="Proteomes" id="UP000808761">
    <property type="component" value="Unassembled WGS sequence"/>
</dbReference>
<comment type="caution">
    <text evidence="5">The sequence shown here is derived from an EMBL/GenBank/DDBJ whole genome shotgun (WGS) entry which is preliminary data.</text>
</comment>
<evidence type="ECO:0000256" key="2">
    <source>
        <dbReference type="ARBA" id="ARBA00022448"/>
    </source>
</evidence>
<evidence type="ECO:0000313" key="6">
    <source>
        <dbReference type="Proteomes" id="UP000808761"/>
    </source>
</evidence>
<dbReference type="AlphaFoldDB" id="A0A9D6UK16"/>
<comment type="similarity">
    <text evidence="1">Belongs to the membrane fusion protein (MFP) (TC 8.A.1) family.</text>
</comment>
<proteinExistence type="inferred from homology"/>
<evidence type="ECO:0000259" key="4">
    <source>
        <dbReference type="Pfam" id="PF25954"/>
    </source>
</evidence>
<feature type="domain" description="CusB-like three alpha-helical bundle" evidence="3">
    <location>
        <begin position="117"/>
        <end position="164"/>
    </location>
</feature>
<accession>A0A9D6UK16</accession>
<sequence>MRLGFGVCFILGILLLGFGLVGCAPSQKSGHEGHAQGGKILFYRNPMHPQITSPVPMKDEMGMDYIPVYEKEAGAEEGEISITPDEQELIGVKTEPVGRRPLHKEIRAVGTVAYDPELYVAQEEYLGAIGLEDESLLEAGRRRLQILGLSEAQIEKLQKEGKAQENLILPEDQTWVYIAIYENETGLVKVGTQVEIDTVAFPGEVFSGKIAAVSPVLDPMTRSAKVRAEIKNPGQKLKPGMFANATVKITLGNRLAVNEEAVINTGKRTMVVVSKGGGNCLSREIKLGQKAEGYYEVLGGLKEGERVV</sequence>
<evidence type="ECO:0000313" key="5">
    <source>
        <dbReference type="EMBL" id="MBI5078805.1"/>
    </source>
</evidence>
<evidence type="ECO:0000256" key="1">
    <source>
        <dbReference type="ARBA" id="ARBA00009477"/>
    </source>
</evidence>
<dbReference type="Pfam" id="PF25869">
    <property type="entry name" value="3HB_CusB"/>
    <property type="match status" value="1"/>
</dbReference>
<gene>
    <name evidence="5" type="ORF">HZB08_02160</name>
</gene>
<dbReference type="PANTHER" id="PTHR30097:SF15">
    <property type="entry name" value="CATION EFFLUX SYSTEM PROTEIN CUSB"/>
    <property type="match status" value="1"/>
</dbReference>
<dbReference type="Gene3D" id="6.10.140.730">
    <property type="match status" value="1"/>
</dbReference>
<reference evidence="5" key="1">
    <citation type="submission" date="2020-07" db="EMBL/GenBank/DDBJ databases">
        <title>Huge and variable diversity of episymbiotic CPR bacteria and DPANN archaea in groundwater ecosystems.</title>
        <authorList>
            <person name="He C.Y."/>
            <person name="Keren R."/>
            <person name="Whittaker M."/>
            <person name="Farag I.F."/>
            <person name="Doudna J."/>
            <person name="Cate J.H.D."/>
            <person name="Banfield J.F."/>
        </authorList>
    </citation>
    <scope>NUCLEOTIDE SEQUENCE</scope>
    <source>
        <strain evidence="5">NC_groundwater_1860_Pr3_B-0.1um_51_7</strain>
    </source>
</reference>
<dbReference type="PROSITE" id="PS51257">
    <property type="entry name" value="PROKAR_LIPOPROTEIN"/>
    <property type="match status" value="1"/>
</dbReference>
<keyword evidence="2" id="KW-0813">Transport</keyword>
<dbReference type="InterPro" id="IPR058791">
    <property type="entry name" value="3HB_CusB"/>
</dbReference>
<dbReference type="FunFam" id="2.40.30.170:FF:000010">
    <property type="entry name" value="Efflux RND transporter periplasmic adaptor subunit"/>
    <property type="match status" value="1"/>
</dbReference>
<name>A0A9D6UK16_UNCSA</name>
<organism evidence="5 6">
    <name type="scientific">Candidatus Saganbacteria bacterium</name>
    <dbReference type="NCBI Taxonomy" id="2575572"/>
    <lineage>
        <taxon>Bacteria</taxon>
        <taxon>Bacillati</taxon>
        <taxon>Saganbacteria</taxon>
    </lineage>
</organism>
<dbReference type="Gene3D" id="2.40.420.20">
    <property type="match status" value="1"/>
</dbReference>
<evidence type="ECO:0000259" key="3">
    <source>
        <dbReference type="Pfam" id="PF25869"/>
    </source>
</evidence>
<dbReference type="InterPro" id="IPR058792">
    <property type="entry name" value="Beta-barrel_RND_2"/>
</dbReference>
<dbReference type="Pfam" id="PF25954">
    <property type="entry name" value="Beta-barrel_RND_2"/>
    <property type="match status" value="1"/>
</dbReference>